<keyword evidence="5" id="KW-0560">Oxidoreductase</keyword>
<keyword evidence="6" id="KW-0408">Iron</keyword>
<evidence type="ECO:0000256" key="5">
    <source>
        <dbReference type="ARBA" id="ARBA00023002"/>
    </source>
</evidence>
<proteinExistence type="inferred from homology"/>
<comment type="similarity">
    <text evidence="1">Belongs to the desulfoferrodoxin family.</text>
</comment>
<evidence type="ECO:0000256" key="4">
    <source>
        <dbReference type="ARBA" id="ARBA00022982"/>
    </source>
</evidence>
<feature type="domain" description="Desulfoferrodoxin ferrous iron-binding" evidence="7">
    <location>
        <begin position="12"/>
        <end position="125"/>
    </location>
</feature>
<dbReference type="NCBIfam" id="TIGR00332">
    <property type="entry name" value="neela_ferrous"/>
    <property type="match status" value="1"/>
</dbReference>
<protein>
    <submittedName>
        <fullName evidence="8">Superoxide reductase</fullName>
    </submittedName>
</protein>
<keyword evidence="3" id="KW-0479">Metal-binding</keyword>
<dbReference type="Proteomes" id="UP001317705">
    <property type="component" value="Chromosome"/>
</dbReference>
<evidence type="ECO:0000256" key="6">
    <source>
        <dbReference type="ARBA" id="ARBA00023004"/>
    </source>
</evidence>
<accession>A0ABM8EH91</accession>
<evidence type="ECO:0000313" key="9">
    <source>
        <dbReference type="Proteomes" id="UP001317705"/>
    </source>
</evidence>
<gene>
    <name evidence="8" type="ORF">GURASL_05570</name>
</gene>
<dbReference type="PANTHER" id="PTHR36541">
    <property type="entry name" value="SUPEROXIDE REDUCTASE-RELATED"/>
    <property type="match status" value="1"/>
</dbReference>
<evidence type="ECO:0000256" key="1">
    <source>
        <dbReference type="ARBA" id="ARBA00005941"/>
    </source>
</evidence>
<keyword evidence="9" id="KW-1185">Reference proteome</keyword>
<evidence type="ECO:0000259" key="7">
    <source>
        <dbReference type="Pfam" id="PF01880"/>
    </source>
</evidence>
<dbReference type="SUPFAM" id="SSF49367">
    <property type="entry name" value="Superoxide reductase-like"/>
    <property type="match status" value="1"/>
</dbReference>
<dbReference type="EMBL" id="AP027151">
    <property type="protein sequence ID" value="BDV41634.1"/>
    <property type="molecule type" value="Genomic_DNA"/>
</dbReference>
<evidence type="ECO:0000256" key="3">
    <source>
        <dbReference type="ARBA" id="ARBA00022723"/>
    </source>
</evidence>
<dbReference type="Pfam" id="PF01880">
    <property type="entry name" value="Desulfoferrodox"/>
    <property type="match status" value="1"/>
</dbReference>
<dbReference type="RefSeq" id="WP_282001639.1">
    <property type="nucleotide sequence ID" value="NZ_AP027151.1"/>
</dbReference>
<keyword evidence="4" id="KW-0249">Electron transport</keyword>
<dbReference type="Gene3D" id="2.60.40.730">
    <property type="entry name" value="SOR catalytic domain"/>
    <property type="match status" value="1"/>
</dbReference>
<organism evidence="8 9">
    <name type="scientific">Geotalea uraniireducens</name>
    <dbReference type="NCBI Taxonomy" id="351604"/>
    <lineage>
        <taxon>Bacteria</taxon>
        <taxon>Pseudomonadati</taxon>
        <taxon>Thermodesulfobacteriota</taxon>
        <taxon>Desulfuromonadia</taxon>
        <taxon>Geobacterales</taxon>
        <taxon>Geobacteraceae</taxon>
        <taxon>Geotalea</taxon>
    </lineage>
</organism>
<dbReference type="PANTHER" id="PTHR36541:SF1">
    <property type="entry name" value="SUPEROXIDE REDUCTASE-RELATED"/>
    <property type="match status" value="1"/>
</dbReference>
<dbReference type="CDD" id="cd03172">
    <property type="entry name" value="SORL_classII"/>
    <property type="match status" value="1"/>
</dbReference>
<sequence>MAEMGALYAHDDWKKEKHVPVIELEGGAVKADELFSVKVSLGKEIAHPNTTAHHIRWIQLFFKPEGDKFAYQVGSFEFAAHGESVEGADTGPVYTHHSITAQLKVKKPGVLHATALCNIHGLWESSLTITLG</sequence>
<name>A0ABM8EH91_9BACT</name>
<evidence type="ECO:0000313" key="8">
    <source>
        <dbReference type="EMBL" id="BDV41634.1"/>
    </source>
</evidence>
<dbReference type="InterPro" id="IPR051233">
    <property type="entry name" value="Desulfoferrodoxin_SOR"/>
</dbReference>
<reference evidence="8 9" key="1">
    <citation type="submission" date="2022-12" db="EMBL/GenBank/DDBJ databases">
        <title>Polyphasic characterization of Geotalea uranireducens NIT-SL11 newly isolated from a complex of sewage sludge and microbially reduced graphene oxide.</title>
        <authorList>
            <person name="Xie L."/>
            <person name="Yoshida N."/>
            <person name="Meng L."/>
        </authorList>
    </citation>
    <scope>NUCLEOTIDE SEQUENCE [LARGE SCALE GENOMIC DNA]</scope>
    <source>
        <strain evidence="8 9">NIT-SL11</strain>
    </source>
</reference>
<dbReference type="InterPro" id="IPR036073">
    <property type="entry name" value="Desulfoferrodoxin_Fe-bd_dom_sf"/>
</dbReference>
<dbReference type="InterPro" id="IPR002742">
    <property type="entry name" value="Desulfoferrodoxin_Fe-bd_dom"/>
</dbReference>
<keyword evidence="2" id="KW-0813">Transport</keyword>
<evidence type="ECO:0000256" key="2">
    <source>
        <dbReference type="ARBA" id="ARBA00022448"/>
    </source>
</evidence>